<reference evidence="2 3" key="1">
    <citation type="submission" date="2023-08" db="EMBL/GenBank/DDBJ databases">
        <authorList>
            <person name="Palmer J.M."/>
        </authorList>
    </citation>
    <scope>NUCLEOTIDE SEQUENCE [LARGE SCALE GENOMIC DNA]</scope>
    <source>
        <strain evidence="2 3">TWF481</strain>
    </source>
</reference>
<name>A0AAV9VZJ4_9PEZI</name>
<feature type="compositionally biased region" description="Acidic residues" evidence="1">
    <location>
        <begin position="326"/>
        <end position="343"/>
    </location>
</feature>
<gene>
    <name evidence="2" type="ORF">TWF481_009957</name>
</gene>
<sequence>MSESIGIHSRVLRRITDSIRLRNAENKLHLNFEATVLIKIPHPAWLSSLSSLSSSSLSPIPIPSSDSNPLWRSLAVEGSQNIPLEIKLLWNQDPFPEEWSHVSESLGRVLSKSQLWQQLGLCTSLQIPSHDVIYITFNSPHYTTLPPTLHLPTSSVHSIKWTFDFSPYATRPKSASLQLTHILPLFDECINLFLNNKAGSLSLTGGLFVPGSAQQIRNSMASVEAITSTLARYASQCDDYTLFRSRIKQIKDKIEFASPIAEQAIDLQKALSTQVYHQVLRALQGTRLRRKTHYRSSSLAENELLSQPLEKFQDLFDSTRNMLSQDDNDDDGMIEDGNEEDRSDFEDLFGEEREGYDNYSDFEDLLEETRAIRQEIGEDMTPDSPTPVRDSTPTQGQTSSTRDGYDMASECSDFGFTMLEDSYATAPSQQYHTPPFASNDEEYDHFTDLEPPSTPVPSFNPVHNTPKPLNAGFCQPQPFWENEESLMMLF</sequence>
<accession>A0AAV9VZJ4</accession>
<feature type="region of interest" description="Disordered" evidence="1">
    <location>
        <begin position="377"/>
        <end position="407"/>
    </location>
</feature>
<protein>
    <submittedName>
        <fullName evidence="2">Uncharacterized protein</fullName>
    </submittedName>
</protein>
<dbReference type="AlphaFoldDB" id="A0AAV9VZJ4"/>
<dbReference type="Proteomes" id="UP001370758">
    <property type="component" value="Unassembled WGS sequence"/>
</dbReference>
<proteinExistence type="predicted"/>
<evidence type="ECO:0000313" key="2">
    <source>
        <dbReference type="EMBL" id="KAK6499592.1"/>
    </source>
</evidence>
<evidence type="ECO:0000313" key="3">
    <source>
        <dbReference type="Proteomes" id="UP001370758"/>
    </source>
</evidence>
<evidence type="ECO:0000256" key="1">
    <source>
        <dbReference type="SAM" id="MobiDB-lite"/>
    </source>
</evidence>
<organism evidence="2 3">
    <name type="scientific">Arthrobotrys musiformis</name>
    <dbReference type="NCBI Taxonomy" id="47236"/>
    <lineage>
        <taxon>Eukaryota</taxon>
        <taxon>Fungi</taxon>
        <taxon>Dikarya</taxon>
        <taxon>Ascomycota</taxon>
        <taxon>Pezizomycotina</taxon>
        <taxon>Orbiliomycetes</taxon>
        <taxon>Orbiliales</taxon>
        <taxon>Orbiliaceae</taxon>
        <taxon>Arthrobotrys</taxon>
    </lineage>
</organism>
<keyword evidence="3" id="KW-1185">Reference proteome</keyword>
<dbReference type="EMBL" id="JAVHJL010000007">
    <property type="protein sequence ID" value="KAK6499592.1"/>
    <property type="molecule type" value="Genomic_DNA"/>
</dbReference>
<comment type="caution">
    <text evidence="2">The sequence shown here is derived from an EMBL/GenBank/DDBJ whole genome shotgun (WGS) entry which is preliminary data.</text>
</comment>
<feature type="compositionally biased region" description="Polar residues" evidence="1">
    <location>
        <begin position="389"/>
        <end position="402"/>
    </location>
</feature>
<feature type="region of interest" description="Disordered" evidence="1">
    <location>
        <begin position="323"/>
        <end position="343"/>
    </location>
</feature>
<feature type="region of interest" description="Disordered" evidence="1">
    <location>
        <begin position="425"/>
        <end position="464"/>
    </location>
</feature>